<feature type="domain" description="CASC1 C-terminal" evidence="2">
    <location>
        <begin position="683"/>
        <end position="884"/>
    </location>
</feature>
<evidence type="ECO:0000256" key="1">
    <source>
        <dbReference type="SAM" id="MobiDB-lite"/>
    </source>
</evidence>
<dbReference type="PANTHER" id="PTHR20929:SF11">
    <property type="entry name" value="DYNEIN AXONEMAL INTERMEDIATE CHAIN 7"/>
    <property type="match status" value="1"/>
</dbReference>
<dbReference type="GO" id="GO:0048487">
    <property type="term" value="F:beta-tubulin binding"/>
    <property type="evidence" value="ECO:0007669"/>
    <property type="project" value="TreeGrafter"/>
</dbReference>
<dbReference type="GO" id="GO:0008017">
    <property type="term" value="F:microtubule binding"/>
    <property type="evidence" value="ECO:0007669"/>
    <property type="project" value="TreeGrafter"/>
</dbReference>
<reference evidence="3" key="1">
    <citation type="submission" date="2022-07" db="EMBL/GenBank/DDBJ databases">
        <authorList>
            <person name="Trinca V."/>
            <person name="Uliana J.V.C."/>
            <person name="Torres T.T."/>
            <person name="Ward R.J."/>
            <person name="Monesi N."/>
        </authorList>
    </citation>
    <scope>NUCLEOTIDE SEQUENCE</scope>
    <source>
        <strain evidence="3">HSMRA1968</strain>
        <tissue evidence="3">Whole embryos</tissue>
    </source>
</reference>
<dbReference type="OrthoDB" id="297923at2759"/>
<comment type="caution">
    <text evidence="3">The sequence shown here is derived from an EMBL/GenBank/DDBJ whole genome shotgun (WGS) entry which is preliminary data.</text>
</comment>
<dbReference type="InterPro" id="IPR023247">
    <property type="entry name" value="IC97/Dnai7-like"/>
</dbReference>
<gene>
    <name evidence="3" type="primary">AXP83.9</name>
    <name evidence="3" type="ORF">Bhyg_16939</name>
</gene>
<feature type="compositionally biased region" description="Acidic residues" evidence="1">
    <location>
        <begin position="656"/>
        <end position="680"/>
    </location>
</feature>
<dbReference type="PANTHER" id="PTHR20929">
    <property type="entry name" value="LUNG ADENOMA SUSCEPTIBILITY 1-RELATED"/>
    <property type="match status" value="1"/>
</dbReference>
<name>A0A9Q0RT68_9DIPT</name>
<organism evidence="3 4">
    <name type="scientific">Pseudolycoriella hygida</name>
    <dbReference type="NCBI Taxonomy" id="35572"/>
    <lineage>
        <taxon>Eukaryota</taxon>
        <taxon>Metazoa</taxon>
        <taxon>Ecdysozoa</taxon>
        <taxon>Arthropoda</taxon>
        <taxon>Hexapoda</taxon>
        <taxon>Insecta</taxon>
        <taxon>Pterygota</taxon>
        <taxon>Neoptera</taxon>
        <taxon>Endopterygota</taxon>
        <taxon>Diptera</taxon>
        <taxon>Nematocera</taxon>
        <taxon>Sciaroidea</taxon>
        <taxon>Sciaridae</taxon>
        <taxon>Pseudolycoriella</taxon>
    </lineage>
</organism>
<proteinExistence type="predicted"/>
<dbReference type="Pfam" id="PF12366">
    <property type="entry name" value="Casc1_C"/>
    <property type="match status" value="1"/>
</dbReference>
<sequence>MRCNGLPNAYDPGDLRKYLHMWKLQNENLNKLEINWLINIDERTILTQDQSKIDLTRNNLKAQQPILGNAYSKRIREILGILTEIDEAIIFSGLSKGIIKDLHVLKLTFRTSISEYIDDFTFKILSNIERDMELSKGGTVATHAYQSDVFKSQIWTLREVPQPQLNPKEKAKLEKSHTEIEFPLLELEITLPPSIKCKDSAIRVLWLSYDHFSDYCPSYEIPVKVDETIDIGKATRREWRKRKEIIKSAKENTDGGKANKNDAIIDVTKMYTEYEDELSKTERRQKGPEGLKLSEFDVNLRKYRMVGGVYCIEYVKQPQQDIKLNPKKYLRTGGIKWFLELYPRLKRCFKMYPISVFYPNSLQRKYFHQTYKPPAPVLPGVRRLPEEIEAEMREMEANLDKLASATIKLPEDSIMWFEPPTVCRWEWPKETQYSEGKRMVKKSKISTKKKSSKPPLVIEDFNLFSIPSGLDMYCIMQEFVVPRLPNGYSIKIDRVLGDHRRSSLLRNIRKDSKEPPTMTTRPSSVNIKHALVETNSPRPLFPKITIKRELHVVEKIDRSSSIVTDCSIENENSLKRPNELVMKKYMFSKLLKDLDELNELQHPYPEKQMEEISESLSMSVEEEEVETEPDFTSISFLRTNDFPWIFNKKTEKNDEQPPEEESEDSSVVEDAETDSSDDEIQTVGKWSTRDVHDAKFNEDKLAIQFKIGRLGCFGLAINWYSNLPFQTWELKPDIKSTTPNTIIFSLSASVVSIELSLMKNKIILNSFQGGTSTIIQDVIGKAMSFDDLKNIFTSAGVNLFPENDAFCYAEGTCEKHLVMESHLYDCMAAIALTHNFTWSRWNFQSGRRSCVVLMREIIENRKTPNHSTLLVTPLKASIIDCTDVSPCFNPVGVEGMEFYADLHQLSKAHSQAVSLMKQAQMDPHLRNNVKKILKATRPLSFC</sequence>
<evidence type="ECO:0000259" key="2">
    <source>
        <dbReference type="Pfam" id="PF12366"/>
    </source>
</evidence>
<dbReference type="Proteomes" id="UP001151699">
    <property type="component" value="Unassembled WGS sequence"/>
</dbReference>
<dbReference type="EMBL" id="WJQU01002527">
    <property type="protein sequence ID" value="KAJ6632758.1"/>
    <property type="molecule type" value="Genomic_DNA"/>
</dbReference>
<dbReference type="AlphaFoldDB" id="A0A9Q0RT68"/>
<evidence type="ECO:0000313" key="4">
    <source>
        <dbReference type="Proteomes" id="UP001151699"/>
    </source>
</evidence>
<evidence type="ECO:0000313" key="3">
    <source>
        <dbReference type="EMBL" id="KAJ6632758.1"/>
    </source>
</evidence>
<dbReference type="InterPro" id="IPR022110">
    <property type="entry name" value="CASC1_C"/>
</dbReference>
<feature type="region of interest" description="Disordered" evidence="1">
    <location>
        <begin position="648"/>
        <end position="684"/>
    </location>
</feature>
<accession>A0A9Q0RT68</accession>
<keyword evidence="4" id="KW-1185">Reference proteome</keyword>
<protein>
    <submittedName>
        <fullName evidence="3">Dynein axonemal intermediate chain 7 like</fullName>
    </submittedName>
</protein>